<dbReference type="Proteomes" id="UP000053237">
    <property type="component" value="Unassembled WGS sequence"/>
</dbReference>
<dbReference type="InterPro" id="IPR002999">
    <property type="entry name" value="Tudor"/>
</dbReference>
<evidence type="ECO:0000313" key="3">
    <source>
        <dbReference type="Proteomes" id="UP000053237"/>
    </source>
</evidence>
<dbReference type="PANTHER" id="PTHR37827:SF1">
    <property type="entry name" value="HNH DOMAIN-CONTAINING PROTEIN"/>
    <property type="match status" value="1"/>
</dbReference>
<comment type="caution">
    <text evidence="2">The sequence shown here is derived from an EMBL/GenBank/DDBJ whole genome shotgun (WGS) entry which is preliminary data.</text>
</comment>
<organism evidence="2 3">
    <name type="scientific">Albugo candida</name>
    <dbReference type="NCBI Taxonomy" id="65357"/>
    <lineage>
        <taxon>Eukaryota</taxon>
        <taxon>Sar</taxon>
        <taxon>Stramenopiles</taxon>
        <taxon>Oomycota</taxon>
        <taxon>Peronosporomycetes</taxon>
        <taxon>Albuginales</taxon>
        <taxon>Albuginaceae</taxon>
        <taxon>Albugo</taxon>
    </lineage>
</organism>
<dbReference type="SMART" id="SM00333">
    <property type="entry name" value="TUDOR"/>
    <property type="match status" value="1"/>
</dbReference>
<name>A0A024GHD6_9STRA</name>
<protein>
    <recommendedName>
        <fullName evidence="1">Tudor domain-containing protein</fullName>
    </recommendedName>
</protein>
<dbReference type="EMBL" id="CAIX01000117">
    <property type="protein sequence ID" value="CCI46115.1"/>
    <property type="molecule type" value="Genomic_DNA"/>
</dbReference>
<proteinExistence type="predicted"/>
<keyword evidence="3" id="KW-1185">Reference proteome</keyword>
<dbReference type="InParanoid" id="A0A024GHD6"/>
<reference evidence="2 3" key="1">
    <citation type="submission" date="2012-05" db="EMBL/GenBank/DDBJ databases">
        <title>Recombination and specialization in a pathogen metapopulation.</title>
        <authorList>
            <person name="Gardiner A."/>
            <person name="Kemen E."/>
            <person name="Schultz-Larsen T."/>
            <person name="MacLean D."/>
            <person name="Van Oosterhout C."/>
            <person name="Jones J.D.G."/>
        </authorList>
    </citation>
    <scope>NUCLEOTIDE SEQUENCE [LARGE SCALE GENOMIC DNA]</scope>
    <source>
        <strain evidence="2 3">Ac Nc2</strain>
    </source>
</reference>
<dbReference type="Gene3D" id="2.30.30.140">
    <property type="match status" value="1"/>
</dbReference>
<accession>A0A024GHD6</accession>
<dbReference type="OrthoDB" id="4850648at2759"/>
<evidence type="ECO:0000259" key="1">
    <source>
        <dbReference type="PROSITE" id="PS50304"/>
    </source>
</evidence>
<sequence length="270" mass="31933">MEGRNDGRIREIIAPFIQGHIIEDKVEYVAVLLVDFLDDWLHHRDDRTFQSDREALRAQLTDLIEDIDWIQDVSGAVMEIEKYLYQPLIEKEKNPLEKIQAKFPLNAKCQAVLEEDQEWHQAIIVGHDELMGKDQLRIRVTFDEYGKKQWVDTDKVVLEHDIAESDGWTHDRLCAMCDRPMNLSKHHLIPRVMHTKFLKKGYDKTLLNMCIVICRPCHTKIHSVEDEKTLATEYNTLEKIMEHPDIVAWLKYARKQKARIKPTRNKRVWN</sequence>
<dbReference type="STRING" id="65357.A0A024GHD6"/>
<feature type="domain" description="Tudor" evidence="1">
    <location>
        <begin position="102"/>
        <end position="165"/>
    </location>
</feature>
<dbReference type="AlphaFoldDB" id="A0A024GHD6"/>
<dbReference type="PANTHER" id="PTHR37827">
    <property type="entry name" value="TUDOR DOMAIN-CONTAINING PROTEIN"/>
    <property type="match status" value="1"/>
</dbReference>
<dbReference type="PROSITE" id="PS50304">
    <property type="entry name" value="TUDOR"/>
    <property type="match status" value="1"/>
</dbReference>
<gene>
    <name evidence="2" type="ORF">BN9_070440</name>
</gene>
<evidence type="ECO:0000313" key="2">
    <source>
        <dbReference type="EMBL" id="CCI46115.1"/>
    </source>
</evidence>